<dbReference type="Gene3D" id="3.40.50.1460">
    <property type="match status" value="1"/>
</dbReference>
<dbReference type="GO" id="GO:0004197">
    <property type="term" value="F:cysteine-type endopeptidase activity"/>
    <property type="evidence" value="ECO:0007669"/>
    <property type="project" value="InterPro"/>
</dbReference>
<dbReference type="Pfam" id="PF00656">
    <property type="entry name" value="Peptidase_C14"/>
    <property type="match status" value="1"/>
</dbReference>
<sequence>MNENIESKKYALIIGSNQYDGKPMWSDLKNAEYDATSMKEILEVKYKFETQLLLSPTKNEVLKTIFSYHKRLNRNDRFLIFIAGHGDYDKAMYNDGFLVFKDSKPSDEDFARSTYLAYNQLNGILNSLPSQHVGIILDVCFGGTFNSKVNSYRSANATYNAKSTDAYVRQKLSKKSRLFLTSGALEPVPDGYKGKHSPFCYLLLDALENGNDKGYPITLSWMHQQAQLNITESMYGFFGDNQPGSEFIIGGIKSADNSSLVNKLLEEKELKEKAERREREAKSLLLVQEAIQANQDHKSSTAFKKIIQAYQYDSTNYSAKELYYKMMLENDPIYLDEVLSTDPLPLEELEIIETTPLDIKLDWIINVNYEKRIIIAQQQTKLLTVDFNGFILNTYQTKLEADQLIYGGYFFDEKFYLPINGELIIFDYNLKKLGHYKEPENLSLYDLSEDETTTIFFNSITNKYEYYHKNKLVKEIIKQDDESAVESIYLDTDKNLNIRLYYLGVYKDETYNTTGKKISRKNIKNNRRKYYNNGYSSVMDTETEKVVFSYMESENFQFNYDSITDDVFHFEYENETQFLKSKVRFKTKGGIIYDSFNKNKISVNNDSPFPVDYLVLNDSTIIIAHKNDICIKSTKDQKALLRKRTQDFVKMVKNPTDNTFYLLTGDLLFHYNTMGEQIEVLKLSEKAIDMEVSPKGETIVIFYQSFWLSTLNKNFEFISTFIHTDPVWFNRSYESRVRRKIKFLNEEQFLVFDIEHSSYTYANILYNIRLFNREGEVLTTYDESVLHEGSSIFNNMINVEDGNMIFSTFIDNDSVNYVIEMDKEGNIIHSFGKWNLKKNDSYIHANVHKLDSSCFVIVNNKATTFFQKDNNEWIKVDSIKLIADNSYDTTYTVLHPSELSIIPEFDFEYPFLPCYVDDRTYGNQYSYYNLRKSSFDSENKQIEFIKYDGSNNFRSINETLSISNNEGAREYDILNTQKLDSDYEFKLFDDFKIKKFDYVGDNIYTLSNKVKKTFKYTPDRASSFIYIPNIIYNQNIINDSLIVGKHFSIGDFIYNLNSKDSLKDISINSNCRVESNICLSYETTYGDTVTSITTIINLLNNRKKVLNNEYKYPNFNSLNNDYFFVYEKDSILDVYSSDQLNKLFSYSINDSIFHKIKEHHENNNYYTEPSWVGSSNSKFIYSIDGNYYFRYYDVLFEIDFNNKDLSPVEKELKITLNNNYLVEEKDKSTIRLYRLQNRKVPSFMKSISDWNYYMTDTTLSEIKLPLNSKEDFIKSMYSDENYFLVKNAENTFFFDIAQNKFSVKFLNKFKSIDKIKYIKEKNIFIGYKDNNLYFFDHKGDETMTLSLNNKVAILDIYNDKLKFVCGGRSENGSNIYLNGNYNIFEIPLFDVWLKDIDKVIRN</sequence>
<keyword evidence="4" id="KW-1185">Reference proteome</keyword>
<evidence type="ECO:0000256" key="1">
    <source>
        <dbReference type="SAM" id="Coils"/>
    </source>
</evidence>
<evidence type="ECO:0000259" key="2">
    <source>
        <dbReference type="Pfam" id="PF00656"/>
    </source>
</evidence>
<dbReference type="SUPFAM" id="SSF52129">
    <property type="entry name" value="Caspase-like"/>
    <property type="match status" value="1"/>
</dbReference>
<dbReference type="RefSeq" id="WP_169656252.1">
    <property type="nucleotide sequence ID" value="NZ_JABANE010000017.1"/>
</dbReference>
<dbReference type="Proteomes" id="UP000576082">
    <property type="component" value="Unassembled WGS sequence"/>
</dbReference>
<evidence type="ECO:0000313" key="4">
    <source>
        <dbReference type="Proteomes" id="UP000576082"/>
    </source>
</evidence>
<gene>
    <name evidence="3" type="ORF">HHU12_08185</name>
</gene>
<protein>
    <submittedName>
        <fullName evidence="3">Caspase family protein</fullName>
    </submittedName>
</protein>
<accession>A0A7X9P3G1</accession>
<evidence type="ECO:0000313" key="3">
    <source>
        <dbReference type="EMBL" id="NME67934.1"/>
    </source>
</evidence>
<dbReference type="EMBL" id="JABANE010000017">
    <property type="protein sequence ID" value="NME67934.1"/>
    <property type="molecule type" value="Genomic_DNA"/>
</dbReference>
<dbReference type="GO" id="GO:0006508">
    <property type="term" value="P:proteolysis"/>
    <property type="evidence" value="ECO:0007669"/>
    <property type="project" value="InterPro"/>
</dbReference>
<keyword evidence="1" id="KW-0175">Coiled coil</keyword>
<name>A0A7X9P3G1_9BACT</name>
<feature type="domain" description="Peptidase C14 caspase" evidence="2">
    <location>
        <begin position="8"/>
        <end position="212"/>
    </location>
</feature>
<organism evidence="3 4">
    <name type="scientific">Flammeovirga aprica JL-4</name>
    <dbReference type="NCBI Taxonomy" id="694437"/>
    <lineage>
        <taxon>Bacteria</taxon>
        <taxon>Pseudomonadati</taxon>
        <taxon>Bacteroidota</taxon>
        <taxon>Cytophagia</taxon>
        <taxon>Cytophagales</taxon>
        <taxon>Flammeovirgaceae</taxon>
        <taxon>Flammeovirga</taxon>
    </lineage>
</organism>
<dbReference type="InterPro" id="IPR029030">
    <property type="entry name" value="Caspase-like_dom_sf"/>
</dbReference>
<feature type="coiled-coil region" evidence="1">
    <location>
        <begin position="257"/>
        <end position="284"/>
    </location>
</feature>
<dbReference type="InterPro" id="IPR011600">
    <property type="entry name" value="Pept_C14_caspase"/>
</dbReference>
<proteinExistence type="predicted"/>
<comment type="caution">
    <text evidence="3">The sequence shown here is derived from an EMBL/GenBank/DDBJ whole genome shotgun (WGS) entry which is preliminary data.</text>
</comment>
<reference evidence="3 4" key="1">
    <citation type="submission" date="2020-04" db="EMBL/GenBank/DDBJ databases">
        <title>Flammeovirga sp. SR4, a novel species isolated from seawater.</title>
        <authorList>
            <person name="Wang X."/>
        </authorList>
    </citation>
    <scope>NUCLEOTIDE SEQUENCE [LARGE SCALE GENOMIC DNA]</scope>
    <source>
        <strain evidence="3 4">ATCC 23126</strain>
    </source>
</reference>
<dbReference type="SUPFAM" id="SSF69322">
    <property type="entry name" value="Tricorn protease domain 2"/>
    <property type="match status" value="1"/>
</dbReference>